<dbReference type="EMBL" id="JANBVN010000001">
    <property type="protein sequence ID" value="KAJ9165793.1"/>
    <property type="molecule type" value="Genomic_DNA"/>
</dbReference>
<feature type="transmembrane region" description="Helical" evidence="7">
    <location>
        <begin position="607"/>
        <end position="627"/>
    </location>
</feature>
<evidence type="ECO:0000313" key="9">
    <source>
        <dbReference type="EMBL" id="KAJ9165793.1"/>
    </source>
</evidence>
<keyword evidence="2" id="KW-0813">Transport</keyword>
<evidence type="ECO:0000256" key="3">
    <source>
        <dbReference type="ARBA" id="ARBA00022692"/>
    </source>
</evidence>
<feature type="compositionally biased region" description="Basic and acidic residues" evidence="6">
    <location>
        <begin position="56"/>
        <end position="69"/>
    </location>
</feature>
<feature type="compositionally biased region" description="Basic and acidic residues" evidence="6">
    <location>
        <begin position="23"/>
        <end position="32"/>
    </location>
</feature>
<sequence length="638" mass="68981">MATDRQLLDMGDEGRGLLPYDVPRQDRRDARHSGSTSSSPASSSTDSPYSPSTPTEDDRPSAQRAREGGHGLLAVNNKKPEVVGWLDLPNKDQLFVLAVCRLSEPLSNVCLLPYIFYLVRSVLVHGDTARDGTSDNGVDSRLAAEVSAYSGLLVASFPLAQFFVSLPWGRLSDMHGRKLSIVIGLAISVISNAAFGFSRSFGSLLFWRTLAGLANGNVGIMRTMTAEIVKERKYQTKAFLLLPLVFNSGMVFSLALGGILAEPAVSLPWLFGPQGLLNWCGSEAGVQWVIDFPYALPALMNACMLSVAFVLSVFWLRETLAGREDERDVGVLVGQVAVRWFKRAILRRKGAAYMALKDAEDVLFEAVPVSGHRRSRSRIELEEVKEPYSEATISLAAVAAPPPRPAPKRPPFRSIFTAKTVAALVSFGLLPLHNSAFMHIFPVYLSTPHAPSSSYANLLSFTGGLGLRSSTIGIWLGVFGIAGILLQLFIYPRMQARLGTLGVFKVSLMIFPAVYLLAPYLSVLPEEGRWAWTRWPALGTIVWGQIMARTMAIPSTVILVTEAAPAKNVLGTVHGAGNMLASLARAVGPAVGGAVYAAGVTEGVIGAVWWFYLVAVALMAAAWCWGVQSRKNADEESE</sequence>
<dbReference type="Gene3D" id="1.20.1250.20">
    <property type="entry name" value="MFS general substrate transporter like domains"/>
    <property type="match status" value="1"/>
</dbReference>
<evidence type="ECO:0000256" key="6">
    <source>
        <dbReference type="SAM" id="MobiDB-lite"/>
    </source>
</evidence>
<feature type="transmembrane region" description="Helical" evidence="7">
    <location>
        <begin position="421"/>
        <end position="445"/>
    </location>
</feature>
<name>A0AA38S184_9PEZI</name>
<feature type="region of interest" description="Disordered" evidence="6">
    <location>
        <begin position="1"/>
        <end position="73"/>
    </location>
</feature>
<dbReference type="GO" id="GO:0022857">
    <property type="term" value="F:transmembrane transporter activity"/>
    <property type="evidence" value="ECO:0007669"/>
    <property type="project" value="InterPro"/>
</dbReference>
<dbReference type="InterPro" id="IPR036259">
    <property type="entry name" value="MFS_trans_sf"/>
</dbReference>
<feature type="transmembrane region" description="Helical" evidence="7">
    <location>
        <begin position="582"/>
        <end position="601"/>
    </location>
</feature>
<evidence type="ECO:0000259" key="8">
    <source>
        <dbReference type="PROSITE" id="PS50850"/>
    </source>
</evidence>
<feature type="transmembrane region" description="Helical" evidence="7">
    <location>
        <begin position="238"/>
        <end position="261"/>
    </location>
</feature>
<dbReference type="PANTHER" id="PTHR23504">
    <property type="entry name" value="MAJOR FACILITATOR SUPERFAMILY DOMAIN-CONTAINING PROTEIN 10"/>
    <property type="match status" value="1"/>
</dbReference>
<evidence type="ECO:0000256" key="2">
    <source>
        <dbReference type="ARBA" id="ARBA00022448"/>
    </source>
</evidence>
<keyword evidence="4 7" id="KW-1133">Transmembrane helix</keyword>
<feature type="compositionally biased region" description="Low complexity" evidence="6">
    <location>
        <begin position="33"/>
        <end position="54"/>
    </location>
</feature>
<evidence type="ECO:0000256" key="5">
    <source>
        <dbReference type="ARBA" id="ARBA00023136"/>
    </source>
</evidence>
<comment type="subcellular location">
    <subcellularLocation>
        <location evidence="1">Membrane</location>
        <topology evidence="1">Multi-pass membrane protein</topology>
    </subcellularLocation>
</comment>
<dbReference type="Proteomes" id="UP001174691">
    <property type="component" value="Unassembled WGS sequence"/>
</dbReference>
<feature type="transmembrane region" description="Helical" evidence="7">
    <location>
        <begin position="294"/>
        <end position="316"/>
    </location>
</feature>
<feature type="transmembrane region" description="Helical" evidence="7">
    <location>
        <begin position="541"/>
        <end position="561"/>
    </location>
</feature>
<organism evidence="9 10">
    <name type="scientific">Coniochaeta hoffmannii</name>
    <dbReference type="NCBI Taxonomy" id="91930"/>
    <lineage>
        <taxon>Eukaryota</taxon>
        <taxon>Fungi</taxon>
        <taxon>Dikarya</taxon>
        <taxon>Ascomycota</taxon>
        <taxon>Pezizomycotina</taxon>
        <taxon>Sordariomycetes</taxon>
        <taxon>Sordariomycetidae</taxon>
        <taxon>Coniochaetales</taxon>
        <taxon>Coniochaetaceae</taxon>
        <taxon>Coniochaeta</taxon>
    </lineage>
</organism>
<keyword evidence="5 7" id="KW-0472">Membrane</keyword>
<feature type="transmembrane region" description="Helical" evidence="7">
    <location>
        <begin position="502"/>
        <end position="521"/>
    </location>
</feature>
<dbReference type="PANTHER" id="PTHR23504:SF6">
    <property type="entry name" value="MULTIDRUG TRANSPORTER, PUTATIVE (AFU_ORTHOLOGUE AFUA_4G08740)-RELATED"/>
    <property type="match status" value="1"/>
</dbReference>
<dbReference type="InterPro" id="IPR020846">
    <property type="entry name" value="MFS_dom"/>
</dbReference>
<feature type="transmembrane region" description="Helical" evidence="7">
    <location>
        <begin position="148"/>
        <end position="167"/>
    </location>
</feature>
<keyword evidence="10" id="KW-1185">Reference proteome</keyword>
<evidence type="ECO:0000256" key="7">
    <source>
        <dbReference type="SAM" id="Phobius"/>
    </source>
</evidence>
<keyword evidence="3 7" id="KW-0812">Transmembrane</keyword>
<reference evidence="9" key="1">
    <citation type="submission" date="2022-07" db="EMBL/GenBank/DDBJ databases">
        <title>Fungi with potential for degradation of polypropylene.</title>
        <authorList>
            <person name="Gostincar C."/>
        </authorList>
    </citation>
    <scope>NUCLEOTIDE SEQUENCE</scope>
    <source>
        <strain evidence="9">EXF-13287</strain>
    </source>
</reference>
<dbReference type="PROSITE" id="PS50850">
    <property type="entry name" value="MFS"/>
    <property type="match status" value="1"/>
</dbReference>
<protein>
    <submittedName>
        <fullName evidence="9">MFS general substrate transporter</fullName>
    </submittedName>
</protein>
<gene>
    <name evidence="9" type="ORF">NKR19_g34</name>
</gene>
<proteinExistence type="predicted"/>
<evidence type="ECO:0000256" key="1">
    <source>
        <dbReference type="ARBA" id="ARBA00004141"/>
    </source>
</evidence>
<dbReference type="SUPFAM" id="SSF103473">
    <property type="entry name" value="MFS general substrate transporter"/>
    <property type="match status" value="1"/>
</dbReference>
<accession>A0AA38S184</accession>
<feature type="transmembrane region" description="Helical" evidence="7">
    <location>
        <begin position="465"/>
        <end position="490"/>
    </location>
</feature>
<dbReference type="AlphaFoldDB" id="A0AA38S184"/>
<evidence type="ECO:0000256" key="4">
    <source>
        <dbReference type="ARBA" id="ARBA00022989"/>
    </source>
</evidence>
<comment type="caution">
    <text evidence="9">The sequence shown here is derived from an EMBL/GenBank/DDBJ whole genome shotgun (WGS) entry which is preliminary data.</text>
</comment>
<feature type="domain" description="Major facilitator superfamily (MFS) profile" evidence="8">
    <location>
        <begin position="105"/>
        <end position="632"/>
    </location>
</feature>
<dbReference type="InterPro" id="IPR011701">
    <property type="entry name" value="MFS"/>
</dbReference>
<dbReference type="GO" id="GO:0016020">
    <property type="term" value="C:membrane"/>
    <property type="evidence" value="ECO:0007669"/>
    <property type="project" value="UniProtKB-SubCell"/>
</dbReference>
<dbReference type="Pfam" id="PF07690">
    <property type="entry name" value="MFS_1"/>
    <property type="match status" value="1"/>
</dbReference>
<evidence type="ECO:0000313" key="10">
    <source>
        <dbReference type="Proteomes" id="UP001174691"/>
    </source>
</evidence>
<feature type="transmembrane region" description="Helical" evidence="7">
    <location>
        <begin position="179"/>
        <end position="198"/>
    </location>
</feature>